<accession>A0ABV2GJ69</accession>
<sequence>MTRHATAIWSNGKEELYRLHCFADPASAEAFRDHFNGIMFDPRKDRADGKARGAWHRSEPWQKVSDVGPLSIPVSLRD</sequence>
<dbReference type="EMBL" id="JBEPMC010000002">
    <property type="protein sequence ID" value="MET3578199.1"/>
    <property type="molecule type" value="Genomic_DNA"/>
</dbReference>
<proteinExistence type="predicted"/>
<keyword evidence="2" id="KW-1185">Reference proteome</keyword>
<name>A0ABV2GJ69_9HYPH</name>
<dbReference type="Proteomes" id="UP001549204">
    <property type="component" value="Unassembled WGS sequence"/>
</dbReference>
<protein>
    <submittedName>
        <fullName evidence="1">Uncharacterized protein</fullName>
    </submittedName>
</protein>
<organism evidence="1 2">
    <name type="scientific">Mesorhizobium robiniae</name>
    <dbReference type="NCBI Taxonomy" id="559315"/>
    <lineage>
        <taxon>Bacteria</taxon>
        <taxon>Pseudomonadati</taxon>
        <taxon>Pseudomonadota</taxon>
        <taxon>Alphaproteobacteria</taxon>
        <taxon>Hyphomicrobiales</taxon>
        <taxon>Phyllobacteriaceae</taxon>
        <taxon>Mesorhizobium</taxon>
    </lineage>
</organism>
<comment type="caution">
    <text evidence="1">The sequence shown here is derived from an EMBL/GenBank/DDBJ whole genome shotgun (WGS) entry which is preliminary data.</text>
</comment>
<evidence type="ECO:0000313" key="1">
    <source>
        <dbReference type="EMBL" id="MET3578199.1"/>
    </source>
</evidence>
<gene>
    <name evidence="1" type="ORF">ABID19_001216</name>
</gene>
<evidence type="ECO:0000313" key="2">
    <source>
        <dbReference type="Proteomes" id="UP001549204"/>
    </source>
</evidence>
<reference evidence="1 2" key="1">
    <citation type="submission" date="2024-06" db="EMBL/GenBank/DDBJ databases">
        <title>Genomic Encyclopedia of Type Strains, Phase IV (KMG-IV): sequencing the most valuable type-strain genomes for metagenomic binning, comparative biology and taxonomic classification.</title>
        <authorList>
            <person name="Goeker M."/>
        </authorList>
    </citation>
    <scope>NUCLEOTIDE SEQUENCE [LARGE SCALE GENOMIC DNA]</scope>
    <source>
        <strain evidence="1 2">DSM 100022</strain>
    </source>
</reference>
<dbReference type="RefSeq" id="WP_354488809.1">
    <property type="nucleotide sequence ID" value="NZ_JBEPMC010000002.1"/>
</dbReference>